<dbReference type="AlphaFoldDB" id="A0ABD2IEX7"/>
<gene>
    <name evidence="2" type="ORF">niasHT_034154</name>
</gene>
<organism evidence="2 3">
    <name type="scientific">Heterodera trifolii</name>
    <dbReference type="NCBI Taxonomy" id="157864"/>
    <lineage>
        <taxon>Eukaryota</taxon>
        <taxon>Metazoa</taxon>
        <taxon>Ecdysozoa</taxon>
        <taxon>Nematoda</taxon>
        <taxon>Chromadorea</taxon>
        <taxon>Rhabditida</taxon>
        <taxon>Tylenchina</taxon>
        <taxon>Tylenchomorpha</taxon>
        <taxon>Tylenchoidea</taxon>
        <taxon>Heteroderidae</taxon>
        <taxon>Heteroderinae</taxon>
        <taxon>Heterodera</taxon>
    </lineage>
</organism>
<keyword evidence="1" id="KW-0812">Transmembrane</keyword>
<keyword evidence="1" id="KW-0472">Membrane</keyword>
<dbReference type="Proteomes" id="UP001620626">
    <property type="component" value="Unassembled WGS sequence"/>
</dbReference>
<dbReference type="PANTHER" id="PTHR23021:SF11">
    <property type="entry name" value="SERPENTINE RECEPTOR, CLASS T"/>
    <property type="match status" value="1"/>
</dbReference>
<evidence type="ECO:0000256" key="1">
    <source>
        <dbReference type="SAM" id="Phobius"/>
    </source>
</evidence>
<keyword evidence="3" id="KW-1185">Reference proteome</keyword>
<feature type="transmembrane region" description="Helical" evidence="1">
    <location>
        <begin position="201"/>
        <end position="221"/>
    </location>
</feature>
<dbReference type="Pfam" id="PF10321">
    <property type="entry name" value="7TM_GPCR_Srt"/>
    <property type="match status" value="1"/>
</dbReference>
<protein>
    <submittedName>
        <fullName evidence="2">Uncharacterized protein</fullName>
    </submittedName>
</protein>
<dbReference type="Gene3D" id="1.20.1070.10">
    <property type="entry name" value="Rhodopsin 7-helix transmembrane proteins"/>
    <property type="match status" value="1"/>
</dbReference>
<comment type="caution">
    <text evidence="2">The sequence shown here is derived from an EMBL/GenBank/DDBJ whole genome shotgun (WGS) entry which is preliminary data.</text>
</comment>
<evidence type="ECO:0000313" key="3">
    <source>
        <dbReference type="Proteomes" id="UP001620626"/>
    </source>
</evidence>
<name>A0ABD2IEX7_9BILA</name>
<feature type="transmembrane region" description="Helical" evidence="1">
    <location>
        <begin position="284"/>
        <end position="309"/>
    </location>
</feature>
<feature type="transmembrane region" description="Helical" evidence="1">
    <location>
        <begin position="68"/>
        <end position="90"/>
    </location>
</feature>
<dbReference type="EMBL" id="JBICBT010001261">
    <property type="protein sequence ID" value="KAL3076090.1"/>
    <property type="molecule type" value="Genomic_DNA"/>
</dbReference>
<evidence type="ECO:0000313" key="2">
    <source>
        <dbReference type="EMBL" id="KAL3076090.1"/>
    </source>
</evidence>
<accession>A0ABD2IEX7</accession>
<feature type="transmembrane region" description="Helical" evidence="1">
    <location>
        <begin position="148"/>
        <end position="167"/>
    </location>
</feature>
<feature type="transmembrane region" description="Helical" evidence="1">
    <location>
        <begin position="257"/>
        <end position="278"/>
    </location>
</feature>
<reference evidence="2 3" key="1">
    <citation type="submission" date="2024-10" db="EMBL/GenBank/DDBJ databases">
        <authorList>
            <person name="Kim D."/>
        </authorList>
    </citation>
    <scope>NUCLEOTIDE SEQUENCE [LARGE SCALE GENOMIC DNA]</scope>
    <source>
        <strain evidence="2">BH-2024</strain>
    </source>
</reference>
<feature type="transmembrane region" description="Helical" evidence="1">
    <location>
        <begin position="35"/>
        <end position="56"/>
    </location>
</feature>
<proteinExistence type="predicted"/>
<feature type="transmembrane region" description="Helical" evidence="1">
    <location>
        <begin position="102"/>
        <end position="127"/>
    </location>
</feature>
<dbReference type="InterPro" id="IPR019425">
    <property type="entry name" value="7TM_GPCR_serpentine_rcpt_Srt"/>
</dbReference>
<dbReference type="SUPFAM" id="SSF81321">
    <property type="entry name" value="Family A G protein-coupled receptor-like"/>
    <property type="match status" value="1"/>
</dbReference>
<keyword evidence="1" id="KW-1133">Transmembrane helix</keyword>
<sequence>MQCLLTNCYSVRYNCTFYNYESIPREKRRNLGPGIILLLCYFIFELLYVPCIVVFAQKKNIRESCYKLLLFMGLVSMVNIHSGCLLIGTYAVRGDVFCDRPLFNYIVGMAVFAFYTCECMVSVILALNRCIAMLNDHLARALFDGAKVYIWIGISICYGIFMGFFFIPPMPNGMVVGYFWQAHIGYIDDTEGWYQHLLFPYHNFTVALSIPTFYLILYFMMRKKSMTVGSSTTAAAAAAQQQNRQQNSSERKRNKNIFLQVLFIGILTMAFAFLYVYIEYFPVSPWFIVFAHFSWASSQGLFAIIMITLNSHIRRSIKAVFIEPTLSRLTSHANSTINQAN</sequence>
<dbReference type="PANTHER" id="PTHR23021">
    <property type="entry name" value="SERPENTINE RECEPTOR, CLASS T"/>
    <property type="match status" value="1"/>
</dbReference>